<dbReference type="EMBL" id="JANBPW010002683">
    <property type="protein sequence ID" value="KAJ1939958.1"/>
    <property type="molecule type" value="Genomic_DNA"/>
</dbReference>
<sequence>MEILRQHRFASRQNEAQAALTVCLAETARFDEAIAHWEEVVAKHQQQQAEANAVTGFHVQLAVVGAAIRSVLPRLAFTQNFHTSASTRFSAVYSEGLAERVLRQFAMLRAQMRQELRGKQWQETGLARALFDVECLAYVLTKQTMAQTVEADHVSVSMLSKRLHSHLVTYGSMRPLRAFLWAVALAPQLSQRKKLGIMQSEIAYAQKHVAKPLLVADLEPALVAAMPPAVWTTSRRGNFRDASAFVPSDEFLQSPAIHSLPHHPFADEVLELAARSSLHDESDGRLVPLRVWIAVLQGRPQQAMAVARELMGSAPVRVMPGSLALVNARSPAFYEQMFCALSMLRRGSDLALSQLLPLMQAQQPPVNLTSRVAAAILYCCVTSRSLAVARAMVERLKEEEMVESPRILELMMRIKFVSGQTTDALAGFRELMYASRATPVGEPSFAMVLRYMGANRASVVGAEHAFAAYMQIMGFQGKVSAAVWEQWQKLGVSREATRLTNMFAPEPPLTIGQALADVGVERRAVGEMSSRRFMRDWEYVMVMELVAAYINCGVPERAAPWEAWVLEALRVPKFRLKPALVARTVFVQKLHLKRDDGVDAWDGTRMCLDY</sequence>
<keyword evidence="2" id="KW-1185">Reference proteome</keyword>
<gene>
    <name evidence="1" type="ORF">FBU59_003953</name>
</gene>
<accession>A0ACC1J756</accession>
<protein>
    <submittedName>
        <fullName evidence="1">Uncharacterized protein</fullName>
    </submittedName>
</protein>
<evidence type="ECO:0000313" key="2">
    <source>
        <dbReference type="Proteomes" id="UP001150603"/>
    </source>
</evidence>
<dbReference type="Proteomes" id="UP001150603">
    <property type="component" value="Unassembled WGS sequence"/>
</dbReference>
<organism evidence="1 2">
    <name type="scientific">Linderina macrospora</name>
    <dbReference type="NCBI Taxonomy" id="4868"/>
    <lineage>
        <taxon>Eukaryota</taxon>
        <taxon>Fungi</taxon>
        <taxon>Fungi incertae sedis</taxon>
        <taxon>Zoopagomycota</taxon>
        <taxon>Kickxellomycotina</taxon>
        <taxon>Kickxellomycetes</taxon>
        <taxon>Kickxellales</taxon>
        <taxon>Kickxellaceae</taxon>
        <taxon>Linderina</taxon>
    </lineage>
</organism>
<feature type="non-terminal residue" evidence="1">
    <location>
        <position position="610"/>
    </location>
</feature>
<name>A0ACC1J756_9FUNG</name>
<evidence type="ECO:0000313" key="1">
    <source>
        <dbReference type="EMBL" id="KAJ1939958.1"/>
    </source>
</evidence>
<proteinExistence type="predicted"/>
<reference evidence="1" key="1">
    <citation type="submission" date="2022-07" db="EMBL/GenBank/DDBJ databases">
        <title>Phylogenomic reconstructions and comparative analyses of Kickxellomycotina fungi.</title>
        <authorList>
            <person name="Reynolds N.K."/>
            <person name="Stajich J.E."/>
            <person name="Barry K."/>
            <person name="Grigoriev I.V."/>
            <person name="Crous P."/>
            <person name="Smith M.E."/>
        </authorList>
    </citation>
    <scope>NUCLEOTIDE SEQUENCE</scope>
    <source>
        <strain evidence="1">NRRL 5244</strain>
    </source>
</reference>
<comment type="caution">
    <text evidence="1">The sequence shown here is derived from an EMBL/GenBank/DDBJ whole genome shotgun (WGS) entry which is preliminary data.</text>
</comment>